<dbReference type="Pfam" id="PF07685">
    <property type="entry name" value="GATase_3"/>
    <property type="match status" value="1"/>
</dbReference>
<feature type="domain" description="CobB/CobQ-like glutamine amidotransferase" evidence="10">
    <location>
        <begin position="257"/>
        <end position="430"/>
    </location>
</feature>
<dbReference type="GO" id="GO:0005524">
    <property type="term" value="F:ATP binding"/>
    <property type="evidence" value="ECO:0007669"/>
    <property type="project" value="UniProtKB-KW"/>
</dbReference>
<organism evidence="11 12">
    <name type="scientific">Jilunia laotingensis</name>
    <dbReference type="NCBI Taxonomy" id="2763675"/>
    <lineage>
        <taxon>Bacteria</taxon>
        <taxon>Pseudomonadati</taxon>
        <taxon>Bacteroidota</taxon>
        <taxon>Bacteroidia</taxon>
        <taxon>Bacteroidales</taxon>
        <taxon>Bacteroidaceae</taxon>
        <taxon>Jilunia</taxon>
    </lineage>
</organism>
<dbReference type="Pfam" id="PF01656">
    <property type="entry name" value="CbiA"/>
    <property type="match status" value="1"/>
</dbReference>
<evidence type="ECO:0000256" key="5">
    <source>
        <dbReference type="ARBA" id="ARBA00022741"/>
    </source>
</evidence>
<dbReference type="InterPro" id="IPR027417">
    <property type="entry name" value="P-loop_NTPase"/>
</dbReference>
<evidence type="ECO:0000313" key="11">
    <source>
        <dbReference type="EMBL" id="MBC8594356.1"/>
    </source>
</evidence>
<evidence type="ECO:0000256" key="7">
    <source>
        <dbReference type="ARBA" id="ARBA00022842"/>
    </source>
</evidence>
<dbReference type="PROSITE" id="PS51274">
    <property type="entry name" value="GATASE_COBBQ"/>
    <property type="match status" value="1"/>
</dbReference>
<dbReference type="NCBIfam" id="TIGR00379">
    <property type="entry name" value="cobB"/>
    <property type="match status" value="1"/>
</dbReference>
<dbReference type="Gene3D" id="3.40.50.880">
    <property type="match status" value="1"/>
</dbReference>
<dbReference type="SUPFAM" id="SSF52317">
    <property type="entry name" value="Class I glutamine amidotransferase-like"/>
    <property type="match status" value="1"/>
</dbReference>
<proteinExistence type="predicted"/>
<keyword evidence="4" id="KW-0436">Ligase</keyword>
<dbReference type="InterPro" id="IPR029062">
    <property type="entry name" value="Class_I_gatase-like"/>
</dbReference>
<evidence type="ECO:0000313" key="12">
    <source>
        <dbReference type="Proteomes" id="UP000651085"/>
    </source>
</evidence>
<dbReference type="GO" id="GO:0009236">
    <property type="term" value="P:cobalamin biosynthetic process"/>
    <property type="evidence" value="ECO:0007669"/>
    <property type="project" value="UniProtKB-KW"/>
</dbReference>
<dbReference type="EMBL" id="JACRTF010000001">
    <property type="protein sequence ID" value="MBC8594356.1"/>
    <property type="molecule type" value="Genomic_DNA"/>
</dbReference>
<evidence type="ECO:0000256" key="1">
    <source>
        <dbReference type="ARBA" id="ARBA00001946"/>
    </source>
</evidence>
<name>A0A926F464_9BACT</name>
<keyword evidence="3" id="KW-0169">Cobalamin biosynthesis</keyword>
<evidence type="ECO:0000256" key="4">
    <source>
        <dbReference type="ARBA" id="ARBA00022598"/>
    </source>
</evidence>
<keyword evidence="7" id="KW-0460">Magnesium</keyword>
<evidence type="ECO:0000256" key="8">
    <source>
        <dbReference type="ARBA" id="ARBA00022962"/>
    </source>
</evidence>
<dbReference type="SUPFAM" id="SSF52540">
    <property type="entry name" value="P-loop containing nucleoside triphosphate hydrolases"/>
    <property type="match status" value="1"/>
</dbReference>
<keyword evidence="8" id="KW-0315">Glutamine amidotransferase</keyword>
<dbReference type="AlphaFoldDB" id="A0A926F464"/>
<dbReference type="RefSeq" id="WP_262435449.1">
    <property type="nucleotide sequence ID" value="NZ_JACRTF010000001.1"/>
</dbReference>
<gene>
    <name evidence="11" type="ORF">H8744_14130</name>
</gene>
<dbReference type="InterPro" id="IPR002586">
    <property type="entry name" value="CobQ/CobB/MinD/ParA_Nub-bd_dom"/>
</dbReference>
<evidence type="ECO:0000256" key="2">
    <source>
        <dbReference type="ARBA" id="ARBA00004953"/>
    </source>
</evidence>
<evidence type="ECO:0000259" key="9">
    <source>
        <dbReference type="Pfam" id="PF01656"/>
    </source>
</evidence>
<keyword evidence="6" id="KW-0067">ATP-binding</keyword>
<accession>A0A926F464</accession>
<reference evidence="11" key="1">
    <citation type="submission" date="2020-08" db="EMBL/GenBank/DDBJ databases">
        <title>Genome public.</title>
        <authorList>
            <person name="Liu C."/>
            <person name="Sun Q."/>
        </authorList>
    </citation>
    <scope>NUCLEOTIDE SEQUENCE</scope>
    <source>
        <strain evidence="11">N12</strain>
    </source>
</reference>
<evidence type="ECO:0000256" key="6">
    <source>
        <dbReference type="ARBA" id="ARBA00022840"/>
    </source>
</evidence>
<comment type="caution">
    <text evidence="11">The sequence shown here is derived from an EMBL/GenBank/DDBJ whole genome shotgun (WGS) entry which is preliminary data.</text>
</comment>
<dbReference type="InterPro" id="IPR004484">
    <property type="entry name" value="CbiA/CobB_synth"/>
</dbReference>
<comment type="pathway">
    <text evidence="2">Cofactor biosynthesis; adenosylcobalamin biosynthesis.</text>
</comment>
<feature type="domain" description="CobQ/CobB/MinD/ParA nucleotide binding" evidence="9">
    <location>
        <begin position="10"/>
        <end position="186"/>
    </location>
</feature>
<dbReference type="Gene3D" id="3.40.50.300">
    <property type="entry name" value="P-loop containing nucleotide triphosphate hydrolases"/>
    <property type="match status" value="1"/>
</dbReference>
<dbReference type="CDD" id="cd05388">
    <property type="entry name" value="CobB_N"/>
    <property type="match status" value="1"/>
</dbReference>
<dbReference type="PANTHER" id="PTHR43873">
    <property type="entry name" value="COBYRINATE A,C-DIAMIDE SYNTHASE"/>
    <property type="match status" value="1"/>
</dbReference>
<dbReference type="Proteomes" id="UP000651085">
    <property type="component" value="Unassembled WGS sequence"/>
</dbReference>
<comment type="cofactor">
    <cofactor evidence="1">
        <name>Mg(2+)</name>
        <dbReference type="ChEBI" id="CHEBI:18420"/>
    </cofactor>
</comment>
<dbReference type="InterPro" id="IPR011698">
    <property type="entry name" value="GATase_3"/>
</dbReference>
<keyword evidence="12" id="KW-1185">Reference proteome</keyword>
<protein>
    <submittedName>
        <fullName evidence="11">Cobyrinate a,c-diamide synthase</fullName>
    </submittedName>
</protein>
<sequence>MQNRVIPQFLIAAPTSGCGKTTVARGIMAVLAQRGMKVQPFKCGPDYIDTKFHTSVCNGRASVNLDTFMASGSHVRELYAHYGSDADVCVLEGMMGMFDGYDRSRGSSAEIAGLLDLPVILVVDARSSAYSVAALINGYDTFDPRVHLAGVLFNKVGSASHAAILREACADTGVECFGCIPKDDSLDVNERYLGLDVREDKLESKDKLHLETIIRENIDFDALLQKCTCPFTPWNGNDGKIAFQESTNWNIVVARNKESFTFIYQEHLDILQGMGRVTFIDPESDHEIPQETDLLYLPGGYPEKNMEVLCKNHALLKSVADYAESGGRILGECGGMIYLSNTVRQRGSQMRMTGVLPIDIDAENCKLKLGYRQFEYNGQLLRGHEFHYTQMAQTALSSVVQVYSAKGRPVDTPIFRYKNVIASYTHLYWGEIDLLKLFGE</sequence>
<dbReference type="NCBIfam" id="NF002204">
    <property type="entry name" value="PRK01077.1"/>
    <property type="match status" value="1"/>
</dbReference>
<dbReference type="GO" id="GO:0042242">
    <property type="term" value="F:cobyrinic acid a,c-diamide synthase activity"/>
    <property type="evidence" value="ECO:0007669"/>
    <property type="project" value="InterPro"/>
</dbReference>
<keyword evidence="5" id="KW-0547">Nucleotide-binding</keyword>
<evidence type="ECO:0000256" key="3">
    <source>
        <dbReference type="ARBA" id="ARBA00022573"/>
    </source>
</evidence>
<evidence type="ECO:0000259" key="10">
    <source>
        <dbReference type="Pfam" id="PF07685"/>
    </source>
</evidence>
<dbReference type="PANTHER" id="PTHR43873:SF1">
    <property type="entry name" value="COBYRINATE A,C-DIAMIDE SYNTHASE"/>
    <property type="match status" value="1"/>
</dbReference>